<protein>
    <submittedName>
        <fullName evidence="1">Uncharacterized protein</fullName>
    </submittedName>
</protein>
<dbReference type="EMBL" id="JACCJB010000023">
    <property type="protein sequence ID" value="KAF6218242.1"/>
    <property type="molecule type" value="Genomic_DNA"/>
</dbReference>
<keyword evidence="2" id="KW-1185">Reference proteome</keyword>
<dbReference type="RefSeq" id="XP_037147677.1">
    <property type="nucleotide sequence ID" value="XM_037297103.1"/>
</dbReference>
<comment type="caution">
    <text evidence="1">The sequence shown here is derived from an EMBL/GenBank/DDBJ whole genome shotgun (WGS) entry which is preliminary data.</text>
</comment>
<evidence type="ECO:0000313" key="2">
    <source>
        <dbReference type="Proteomes" id="UP000593566"/>
    </source>
</evidence>
<evidence type="ECO:0000313" key="1">
    <source>
        <dbReference type="EMBL" id="KAF6218242.1"/>
    </source>
</evidence>
<name>A0A8H6F7L5_9LECA</name>
<sequence>MATIKTLAMTPSPSLEYDRCLDEALADSRFLQVLAGNLLGSLQRKQYELQQTSPYEDDPVSAANTLQSIEDLITSLQSIRRDIDANIESFYNTPAKTFLQSNIEQLTAIYQLWYILPKLRPFIPDSASDSPGSEEQCNITYRTSPAAEIQAWRETKKSVSASACFDREPRSLSVVPPSRMLDRDVKEIQDGRAMHEGGFGIFYQP</sequence>
<proteinExistence type="predicted"/>
<accession>A0A8H6F7L5</accession>
<dbReference type="GeneID" id="59334605"/>
<dbReference type="AlphaFoldDB" id="A0A8H6F7L5"/>
<reference evidence="1 2" key="1">
    <citation type="journal article" date="2020" name="Genomics">
        <title>Complete, high-quality genomes from long-read metagenomic sequencing of two wolf lichen thalli reveals enigmatic genome architecture.</title>
        <authorList>
            <person name="McKenzie S.K."/>
            <person name="Walston R.F."/>
            <person name="Allen J.L."/>
        </authorList>
    </citation>
    <scope>NUCLEOTIDE SEQUENCE [LARGE SCALE GENOMIC DNA]</scope>
    <source>
        <strain evidence="1">WasteWater1</strain>
    </source>
</reference>
<gene>
    <name evidence="1" type="ORF">HO133_006203</name>
</gene>
<organism evidence="1 2">
    <name type="scientific">Letharia lupina</name>
    <dbReference type="NCBI Taxonomy" id="560253"/>
    <lineage>
        <taxon>Eukaryota</taxon>
        <taxon>Fungi</taxon>
        <taxon>Dikarya</taxon>
        <taxon>Ascomycota</taxon>
        <taxon>Pezizomycotina</taxon>
        <taxon>Lecanoromycetes</taxon>
        <taxon>OSLEUM clade</taxon>
        <taxon>Lecanoromycetidae</taxon>
        <taxon>Lecanorales</taxon>
        <taxon>Lecanorineae</taxon>
        <taxon>Parmeliaceae</taxon>
        <taxon>Letharia</taxon>
    </lineage>
</organism>
<dbReference type="Proteomes" id="UP000593566">
    <property type="component" value="Unassembled WGS sequence"/>
</dbReference>